<dbReference type="RefSeq" id="WP_257500480.1">
    <property type="nucleotide sequence ID" value="NZ_CP102382.1"/>
</dbReference>
<gene>
    <name evidence="2" type="ORF">NPX36_05860</name>
</gene>
<keyword evidence="1" id="KW-0472">Membrane</keyword>
<dbReference type="EMBL" id="CP102382">
    <property type="protein sequence ID" value="UUV22565.1"/>
    <property type="molecule type" value="Genomic_DNA"/>
</dbReference>
<keyword evidence="1" id="KW-0812">Transmembrane</keyword>
<dbReference type="Proteomes" id="UP001317001">
    <property type="component" value="Chromosome"/>
</dbReference>
<evidence type="ECO:0000256" key="1">
    <source>
        <dbReference type="SAM" id="Phobius"/>
    </source>
</evidence>
<sequence>MKRKIGITIFTIGILIVSKFWVGIYTHDEFGGKNVFIKHRPIWKTFFYSPRGMSDLKLSEMSTEKQTEQILFDEFVLKHQTIE</sequence>
<protein>
    <submittedName>
        <fullName evidence="2">Uncharacterized protein</fullName>
    </submittedName>
</protein>
<proteinExistence type="predicted"/>
<organism evidence="2 3">
    <name type="scientific">Paenimyroides aestuarii</name>
    <dbReference type="NCBI Taxonomy" id="2968490"/>
    <lineage>
        <taxon>Bacteria</taxon>
        <taxon>Pseudomonadati</taxon>
        <taxon>Bacteroidota</taxon>
        <taxon>Flavobacteriia</taxon>
        <taxon>Flavobacteriales</taxon>
        <taxon>Flavobacteriaceae</taxon>
        <taxon>Paenimyroides</taxon>
    </lineage>
</organism>
<evidence type="ECO:0000313" key="2">
    <source>
        <dbReference type="EMBL" id="UUV22565.1"/>
    </source>
</evidence>
<feature type="transmembrane region" description="Helical" evidence="1">
    <location>
        <begin position="7"/>
        <end position="26"/>
    </location>
</feature>
<keyword evidence="3" id="KW-1185">Reference proteome</keyword>
<reference evidence="2 3" key="1">
    <citation type="submission" date="2022-08" db="EMBL/GenBank/DDBJ databases">
        <title>Myroides zhujiangensis sp. nov., a novel bacterium isolated from sediment in the Pearl River Estuary.</title>
        <authorList>
            <person name="Cui L."/>
        </authorList>
    </citation>
    <scope>NUCLEOTIDE SEQUENCE [LARGE SCALE GENOMIC DNA]</scope>
    <source>
        <strain evidence="2 3">SCSIO 72103</strain>
    </source>
</reference>
<evidence type="ECO:0000313" key="3">
    <source>
        <dbReference type="Proteomes" id="UP001317001"/>
    </source>
</evidence>
<keyword evidence="1" id="KW-1133">Transmembrane helix</keyword>
<accession>A0ABY5NVE3</accession>
<name>A0ABY5NVE3_9FLAO</name>